<evidence type="ECO:0000256" key="3">
    <source>
        <dbReference type="ARBA" id="ARBA00022833"/>
    </source>
</evidence>
<dbReference type="Pfam" id="PF01428">
    <property type="entry name" value="zf-AN1"/>
    <property type="match status" value="1"/>
</dbReference>
<dbReference type="AlphaFoldDB" id="A0AAU9FXX6"/>
<dbReference type="FunFam" id="4.10.1110.10:FF:000001">
    <property type="entry name" value="Zinc finger AN1-type containing 6"/>
    <property type="match status" value="1"/>
</dbReference>
<feature type="compositionally biased region" description="Basic and acidic residues" evidence="5">
    <location>
        <begin position="70"/>
        <end position="92"/>
    </location>
</feature>
<dbReference type="PANTHER" id="PTHR10634">
    <property type="entry name" value="AN1-TYPE ZINC FINGER PROTEIN"/>
    <property type="match status" value="1"/>
</dbReference>
<keyword evidence="2 4" id="KW-0863">Zinc-finger</keyword>
<keyword evidence="1" id="KW-0479">Metal-binding</keyword>
<proteinExistence type="predicted"/>
<sequence length="155" mass="17397">MKSSKARNRPKRYAAALHDVPISDWMGVLGQPLESAHGPYIDNSGTHQLCPFLQASDQQIQETQTTEQNGDTKADATEEQKDKTKETPGEKKNRCHKCGKKLGLTGAFPCRCGGIYCAVHRYSDRHDCSFDYREMGAREIRRDNPVTVAKKLPDM</sequence>
<gene>
    <name evidence="7" type="ORF">DMAD_00455</name>
</gene>
<dbReference type="InterPro" id="IPR000058">
    <property type="entry name" value="Znf_AN1"/>
</dbReference>
<evidence type="ECO:0000256" key="2">
    <source>
        <dbReference type="ARBA" id="ARBA00022771"/>
    </source>
</evidence>
<dbReference type="Gene3D" id="4.10.1110.10">
    <property type="entry name" value="AN1-like Zinc finger"/>
    <property type="match status" value="1"/>
</dbReference>
<evidence type="ECO:0000259" key="6">
    <source>
        <dbReference type="PROSITE" id="PS51039"/>
    </source>
</evidence>
<organism evidence="7 8">
    <name type="scientific">Drosophila madeirensis</name>
    <name type="common">Fruit fly</name>
    <dbReference type="NCBI Taxonomy" id="30013"/>
    <lineage>
        <taxon>Eukaryota</taxon>
        <taxon>Metazoa</taxon>
        <taxon>Ecdysozoa</taxon>
        <taxon>Arthropoda</taxon>
        <taxon>Hexapoda</taxon>
        <taxon>Insecta</taxon>
        <taxon>Pterygota</taxon>
        <taxon>Neoptera</taxon>
        <taxon>Endopterygota</taxon>
        <taxon>Diptera</taxon>
        <taxon>Brachycera</taxon>
        <taxon>Muscomorpha</taxon>
        <taxon>Ephydroidea</taxon>
        <taxon>Drosophilidae</taxon>
        <taxon>Drosophila</taxon>
        <taxon>Sophophora</taxon>
    </lineage>
</organism>
<keyword evidence="3" id="KW-0862">Zinc</keyword>
<feature type="domain" description="AN1-type" evidence="6">
    <location>
        <begin position="89"/>
        <end position="136"/>
    </location>
</feature>
<feature type="compositionally biased region" description="Low complexity" evidence="5">
    <location>
        <begin position="58"/>
        <end position="68"/>
    </location>
</feature>
<reference evidence="7 8" key="1">
    <citation type="submission" date="2024-02" db="EMBL/GenBank/DDBJ databases">
        <title>A chromosome-level genome assembly of Drosophila madeirensis, a fruit fly species endemic to Madeira island.</title>
        <authorList>
            <person name="Tomihara K."/>
            <person name="Llopart A."/>
            <person name="Yamamoto D."/>
        </authorList>
    </citation>
    <scope>NUCLEOTIDE SEQUENCE [LARGE SCALE GENOMIC DNA]</scope>
    <source>
        <strain evidence="7 8">RF1</strain>
    </source>
</reference>
<evidence type="ECO:0000256" key="1">
    <source>
        <dbReference type="ARBA" id="ARBA00022723"/>
    </source>
</evidence>
<dbReference type="PANTHER" id="PTHR10634:SF149">
    <property type="entry name" value="AN1-TYPE DOMAIN-CONTAINING PROTEIN-RELATED"/>
    <property type="match status" value="1"/>
</dbReference>
<accession>A0AAU9FXX6</accession>
<dbReference type="SUPFAM" id="SSF118310">
    <property type="entry name" value="AN1-like Zinc finger"/>
    <property type="match status" value="1"/>
</dbReference>
<evidence type="ECO:0000313" key="7">
    <source>
        <dbReference type="EMBL" id="BFG00468.1"/>
    </source>
</evidence>
<dbReference type="PROSITE" id="PS51039">
    <property type="entry name" value="ZF_AN1"/>
    <property type="match status" value="1"/>
</dbReference>
<dbReference type="SMART" id="SM00154">
    <property type="entry name" value="ZnF_AN1"/>
    <property type="match status" value="1"/>
</dbReference>
<evidence type="ECO:0000256" key="5">
    <source>
        <dbReference type="SAM" id="MobiDB-lite"/>
    </source>
</evidence>
<dbReference type="GO" id="GO:0008270">
    <property type="term" value="F:zinc ion binding"/>
    <property type="evidence" value="ECO:0007669"/>
    <property type="project" value="UniProtKB-KW"/>
</dbReference>
<feature type="region of interest" description="Disordered" evidence="5">
    <location>
        <begin position="54"/>
        <end position="94"/>
    </location>
</feature>
<name>A0AAU9FXX6_DROMD</name>
<dbReference type="InterPro" id="IPR050652">
    <property type="entry name" value="AN1_A20_ZnFinger"/>
</dbReference>
<dbReference type="InterPro" id="IPR035896">
    <property type="entry name" value="AN1-like_Znf"/>
</dbReference>
<dbReference type="Proteomes" id="UP001500889">
    <property type="component" value="Chromosome A"/>
</dbReference>
<evidence type="ECO:0000313" key="8">
    <source>
        <dbReference type="Proteomes" id="UP001500889"/>
    </source>
</evidence>
<evidence type="ECO:0000256" key="4">
    <source>
        <dbReference type="PROSITE-ProRule" id="PRU00449"/>
    </source>
</evidence>
<keyword evidence="8" id="KW-1185">Reference proteome</keyword>
<protein>
    <submittedName>
        <fullName evidence="7">AN1-type zinc finger protein 6</fullName>
    </submittedName>
</protein>
<dbReference type="EMBL" id="AP029266">
    <property type="protein sequence ID" value="BFG00468.1"/>
    <property type="molecule type" value="Genomic_DNA"/>
</dbReference>